<organism evidence="2 3">
    <name type="scientific">Lachancea mirantina</name>
    <dbReference type="NCBI Taxonomy" id="1230905"/>
    <lineage>
        <taxon>Eukaryota</taxon>
        <taxon>Fungi</taxon>
        <taxon>Dikarya</taxon>
        <taxon>Ascomycota</taxon>
        <taxon>Saccharomycotina</taxon>
        <taxon>Saccharomycetes</taxon>
        <taxon>Saccharomycetales</taxon>
        <taxon>Saccharomycetaceae</taxon>
        <taxon>Lachancea</taxon>
    </lineage>
</organism>
<feature type="compositionally biased region" description="Low complexity" evidence="1">
    <location>
        <begin position="46"/>
        <end position="57"/>
    </location>
</feature>
<accession>A0A1G4K3F0</accession>
<proteinExistence type="predicted"/>
<dbReference type="EMBL" id="LT598467">
    <property type="protein sequence ID" value="SCU98222.1"/>
    <property type="molecule type" value="Genomic_DNA"/>
</dbReference>
<gene>
    <name evidence="2" type="ORF">LAMI_0F13608G</name>
</gene>
<feature type="compositionally biased region" description="Polar residues" evidence="1">
    <location>
        <begin position="299"/>
        <end position="310"/>
    </location>
</feature>
<sequence>MEPNSEEEAFFRVISENMKYAFNSPLPTTTQFPTPYSQAQIHLDAADASTDAAGASRDVSRDSSGPLPENRTNAGPGGGSGAGAAGSAAGLADMSVHPSSVLLNGEFLLNSPEQFKDFLFDSPAGLNLMHKTPAKTPLRFFNGSAHSSGKGSSLQFQNTLQPPAIQQQATPLRNIDVNLMFNPRNKASSTSPSKRYLSLTPYGKRVLTDIGTPYTRMLASSNSALVDFQRARKDVSQVLQTPQPAKKRRESTTTDNDDPELEEYGSSPTTIQLNSSVTKSARDKLGPIGNRARGRESGSVANCSVSQSSLKSHETNIDERLFELEKLPLSPTPKPSSFEMDVTALKIPELPKMGSFRSERSASTPTIAGATTTVGSSGNHTNKKTSRRQPKFQIIVTDATSFNSAKGTVMGGEGAMRRRKPVLKRSQSEMVMSSNANNAGSRPKRQKTVPNTCENASEDGT</sequence>
<dbReference type="STRING" id="1230905.A0A1G4K3F0"/>
<keyword evidence="3" id="KW-1185">Reference proteome</keyword>
<evidence type="ECO:0000313" key="3">
    <source>
        <dbReference type="Proteomes" id="UP000191024"/>
    </source>
</evidence>
<feature type="region of interest" description="Disordered" evidence="1">
    <location>
        <begin position="356"/>
        <end position="387"/>
    </location>
</feature>
<feature type="compositionally biased region" description="Polar residues" evidence="1">
    <location>
        <begin position="266"/>
        <end position="279"/>
    </location>
</feature>
<reference evidence="3" key="1">
    <citation type="submission" date="2016-03" db="EMBL/GenBank/DDBJ databases">
        <authorList>
            <person name="Devillers H."/>
        </authorList>
    </citation>
    <scope>NUCLEOTIDE SEQUENCE [LARGE SCALE GENOMIC DNA]</scope>
</reference>
<dbReference type="Proteomes" id="UP000191024">
    <property type="component" value="Chromosome F"/>
</dbReference>
<protein>
    <submittedName>
        <fullName evidence="2">LAMI_0F13608g1_1</fullName>
    </submittedName>
</protein>
<feature type="compositionally biased region" description="Gly residues" evidence="1">
    <location>
        <begin position="75"/>
        <end position="84"/>
    </location>
</feature>
<feature type="region of interest" description="Disordered" evidence="1">
    <location>
        <begin position="407"/>
        <end position="461"/>
    </location>
</feature>
<evidence type="ECO:0000256" key="1">
    <source>
        <dbReference type="SAM" id="MobiDB-lite"/>
    </source>
</evidence>
<dbReference type="AlphaFoldDB" id="A0A1G4K3F0"/>
<name>A0A1G4K3F0_9SACH</name>
<dbReference type="OrthoDB" id="4063682at2759"/>
<feature type="compositionally biased region" description="Polar residues" evidence="1">
    <location>
        <begin position="428"/>
        <end position="440"/>
    </location>
</feature>
<evidence type="ECO:0000313" key="2">
    <source>
        <dbReference type="EMBL" id="SCU98222.1"/>
    </source>
</evidence>
<feature type="region of interest" description="Disordered" evidence="1">
    <location>
        <begin position="44"/>
        <end position="87"/>
    </location>
</feature>
<feature type="compositionally biased region" description="Polar residues" evidence="1">
    <location>
        <begin position="361"/>
        <end position="380"/>
    </location>
</feature>
<feature type="region of interest" description="Disordered" evidence="1">
    <location>
        <begin position="235"/>
        <end position="312"/>
    </location>
</feature>